<organism evidence="1 2">
    <name type="scientific">Dermatophagoides pteronyssinus</name>
    <name type="common">European house dust mite</name>
    <dbReference type="NCBI Taxonomy" id="6956"/>
    <lineage>
        <taxon>Eukaryota</taxon>
        <taxon>Metazoa</taxon>
        <taxon>Ecdysozoa</taxon>
        <taxon>Arthropoda</taxon>
        <taxon>Chelicerata</taxon>
        <taxon>Arachnida</taxon>
        <taxon>Acari</taxon>
        <taxon>Acariformes</taxon>
        <taxon>Sarcoptiformes</taxon>
        <taxon>Astigmata</taxon>
        <taxon>Psoroptidia</taxon>
        <taxon>Analgoidea</taxon>
        <taxon>Pyroglyphidae</taxon>
        <taxon>Dermatophagoidinae</taxon>
        <taxon>Dermatophagoides</taxon>
    </lineage>
</organism>
<proteinExistence type="predicted"/>
<dbReference type="EMBL" id="NJHN03000049">
    <property type="protein sequence ID" value="KAH9420390.1"/>
    <property type="molecule type" value="Genomic_DNA"/>
</dbReference>
<protein>
    <submittedName>
        <fullName evidence="1">Uncharacterized protein</fullName>
    </submittedName>
</protein>
<comment type="caution">
    <text evidence="1">The sequence shown here is derived from an EMBL/GenBank/DDBJ whole genome shotgun (WGS) entry which is preliminary data.</text>
</comment>
<name>A0ABQ8JD66_DERPT</name>
<evidence type="ECO:0000313" key="1">
    <source>
        <dbReference type="EMBL" id="KAH9420390.1"/>
    </source>
</evidence>
<accession>A0ABQ8JD66</accession>
<reference evidence="1 2" key="2">
    <citation type="journal article" date="2022" name="Mol. Biol. Evol.">
        <title>Comparative Genomics Reveals Insights into the Divergent Evolution of Astigmatic Mites and Household Pest Adaptations.</title>
        <authorList>
            <person name="Xiong Q."/>
            <person name="Wan A.T."/>
            <person name="Liu X."/>
            <person name="Fung C.S."/>
            <person name="Xiao X."/>
            <person name="Malainual N."/>
            <person name="Hou J."/>
            <person name="Wang L."/>
            <person name="Wang M."/>
            <person name="Yang K.Y."/>
            <person name="Cui Y."/>
            <person name="Leung E.L."/>
            <person name="Nong W."/>
            <person name="Shin S.K."/>
            <person name="Au S.W."/>
            <person name="Jeong K.Y."/>
            <person name="Chew F.T."/>
            <person name="Hui J.H."/>
            <person name="Leung T.F."/>
            <person name="Tungtrongchitr A."/>
            <person name="Zhong N."/>
            <person name="Liu Z."/>
            <person name="Tsui S.K."/>
        </authorList>
    </citation>
    <scope>NUCLEOTIDE SEQUENCE [LARGE SCALE GENOMIC DNA]</scope>
    <source>
        <strain evidence="1">Derp</strain>
    </source>
</reference>
<reference evidence="1 2" key="1">
    <citation type="journal article" date="2018" name="J. Allergy Clin. Immunol.">
        <title>High-quality assembly of Dermatophagoides pteronyssinus genome and transcriptome reveals a wide range of novel allergens.</title>
        <authorList>
            <person name="Liu X.Y."/>
            <person name="Yang K.Y."/>
            <person name="Wang M.Q."/>
            <person name="Kwok J.S."/>
            <person name="Zeng X."/>
            <person name="Yang Z."/>
            <person name="Xiao X.J."/>
            <person name="Lau C.P."/>
            <person name="Li Y."/>
            <person name="Huang Z.M."/>
            <person name="Ba J.G."/>
            <person name="Yim A.K."/>
            <person name="Ouyang C.Y."/>
            <person name="Ngai S.M."/>
            <person name="Chan T.F."/>
            <person name="Leung E.L."/>
            <person name="Liu L."/>
            <person name="Liu Z.G."/>
            <person name="Tsui S.K."/>
        </authorList>
    </citation>
    <scope>NUCLEOTIDE SEQUENCE [LARGE SCALE GENOMIC DNA]</scope>
    <source>
        <strain evidence="1">Derp</strain>
    </source>
</reference>
<evidence type="ECO:0000313" key="2">
    <source>
        <dbReference type="Proteomes" id="UP000887458"/>
    </source>
</evidence>
<keyword evidence="2" id="KW-1185">Reference proteome</keyword>
<dbReference type="Proteomes" id="UP000887458">
    <property type="component" value="Unassembled WGS sequence"/>
</dbReference>
<sequence>MTLPQGFIRRVSMVNFVYGRKQYSDDRYNSKQSTGIELSLAIVIGNLRLTWPIFDIDSTE</sequence>
<gene>
    <name evidence="1" type="ORF">DERP_014009</name>
</gene>